<sequence length="111" mass="12668">MAKSKDKELGSKSTGGILRYTTRKNHRNTPTRLELKKYCSSCHKHTPSLSIRSDETIDYKNISLLCRFVSEQGKILSRRMNRLTLKQHHLVAAAVKRACILALLPFSNNEI</sequence>
<keyword evidence="4" id="KW-0694">RNA-binding</keyword>
<dbReference type="GO" id="GO:0005763">
    <property type="term" value="C:mitochondrial small ribosomal subunit"/>
    <property type="evidence" value="ECO:0007669"/>
    <property type="project" value="TreeGrafter"/>
</dbReference>
<dbReference type="OrthoDB" id="21463at2759"/>
<dbReference type="InterPro" id="IPR018264">
    <property type="entry name" value="Ribosomal_bL33_CS"/>
</dbReference>
<dbReference type="NCBIfam" id="NF001764">
    <property type="entry name" value="PRK00504.1"/>
    <property type="match status" value="1"/>
</dbReference>
<dbReference type="Gene3D" id="2.20.28.120">
    <property type="entry name" value="Ribosomal protein L33"/>
    <property type="match status" value="1"/>
</dbReference>
<dbReference type="InterPro" id="IPR038584">
    <property type="entry name" value="Ribosomal_bL33_sf"/>
</dbReference>
<dbReference type="InterPro" id="IPR001705">
    <property type="entry name" value="Ribosomal_bL33"/>
</dbReference>
<evidence type="ECO:0000313" key="11">
    <source>
        <dbReference type="EMBL" id="KAH7388148.1"/>
    </source>
</evidence>
<dbReference type="NCBIfam" id="TIGR00165">
    <property type="entry name" value="S18"/>
    <property type="match status" value="1"/>
</dbReference>
<keyword evidence="12" id="KW-1185">Reference proteome</keyword>
<dbReference type="SUPFAM" id="SSF46911">
    <property type="entry name" value="Ribosomal protein S18"/>
    <property type="match status" value="1"/>
</dbReference>
<dbReference type="PANTHER" id="PTHR13479">
    <property type="entry name" value="30S RIBOSOMAL PROTEIN S18"/>
    <property type="match status" value="1"/>
</dbReference>
<dbReference type="Gene3D" id="4.10.640.10">
    <property type="entry name" value="Ribosomal protein S18"/>
    <property type="match status" value="1"/>
</dbReference>
<evidence type="ECO:0000256" key="9">
    <source>
        <dbReference type="RuleBase" id="RU003910"/>
    </source>
</evidence>
<evidence type="ECO:0000256" key="10">
    <source>
        <dbReference type="SAM" id="MobiDB-lite"/>
    </source>
</evidence>
<dbReference type="PROSITE" id="PS00582">
    <property type="entry name" value="RIBOSOMAL_L33"/>
    <property type="match status" value="1"/>
</dbReference>
<dbReference type="SUPFAM" id="SSF57829">
    <property type="entry name" value="Zn-binding ribosomal proteins"/>
    <property type="match status" value="1"/>
</dbReference>
<proteinExistence type="inferred from homology"/>
<evidence type="ECO:0000313" key="12">
    <source>
        <dbReference type="Proteomes" id="UP000825935"/>
    </source>
</evidence>
<comment type="similarity">
    <text evidence="2">Belongs to the bacterial ribosomal protein bL33 family.</text>
</comment>
<dbReference type="PROSITE" id="PS00057">
    <property type="entry name" value="RIBOSOMAL_S18"/>
    <property type="match status" value="1"/>
</dbReference>
<dbReference type="InterPro" id="IPR001648">
    <property type="entry name" value="Ribosomal_bS18"/>
</dbReference>
<evidence type="ECO:0000256" key="5">
    <source>
        <dbReference type="ARBA" id="ARBA00022980"/>
    </source>
</evidence>
<accession>A0A8T2T195</accession>
<reference evidence="11" key="1">
    <citation type="submission" date="2021-08" db="EMBL/GenBank/DDBJ databases">
        <title>WGS assembly of Ceratopteris richardii.</title>
        <authorList>
            <person name="Marchant D.B."/>
            <person name="Chen G."/>
            <person name="Jenkins J."/>
            <person name="Shu S."/>
            <person name="Leebens-Mack J."/>
            <person name="Grimwood J."/>
            <person name="Schmutz J."/>
            <person name="Soltis P."/>
            <person name="Soltis D."/>
            <person name="Chen Z.-H."/>
        </authorList>
    </citation>
    <scope>NUCLEOTIDE SEQUENCE</scope>
    <source>
        <strain evidence="11">Whitten #5841</strain>
        <tissue evidence="11">Leaf</tissue>
    </source>
</reference>
<dbReference type="EMBL" id="CM035421">
    <property type="protein sequence ID" value="KAH7388148.1"/>
    <property type="molecule type" value="Genomic_DNA"/>
</dbReference>
<name>A0A8T2T195_CERRI</name>
<keyword evidence="6 9" id="KW-0687">Ribonucleoprotein</keyword>
<protein>
    <recommendedName>
        <fullName evidence="8">Large ribosomal subunit protein bL33c</fullName>
    </recommendedName>
    <alternativeName>
        <fullName evidence="7">Small ribosomal subunit protein bS18c</fullName>
    </alternativeName>
</protein>
<evidence type="ECO:0000256" key="3">
    <source>
        <dbReference type="ARBA" id="ARBA00022730"/>
    </source>
</evidence>
<keyword evidence="3" id="KW-0699">rRNA-binding</keyword>
<keyword evidence="5 9" id="KW-0689">Ribosomal protein</keyword>
<dbReference type="AlphaFoldDB" id="A0A8T2T195"/>
<evidence type="ECO:0000256" key="7">
    <source>
        <dbReference type="ARBA" id="ARBA00035266"/>
    </source>
</evidence>
<evidence type="ECO:0000256" key="8">
    <source>
        <dbReference type="ARBA" id="ARBA00035276"/>
    </source>
</evidence>
<dbReference type="InterPro" id="IPR011332">
    <property type="entry name" value="Ribosomal_zn-bd"/>
</dbReference>
<feature type="region of interest" description="Disordered" evidence="10">
    <location>
        <begin position="1"/>
        <end position="26"/>
    </location>
</feature>
<comment type="caution">
    <text evidence="11">The sequence shown here is derived from an EMBL/GenBank/DDBJ whole genome shotgun (WGS) entry which is preliminary data.</text>
</comment>
<dbReference type="GO" id="GO:0070181">
    <property type="term" value="F:small ribosomal subunit rRNA binding"/>
    <property type="evidence" value="ECO:0007669"/>
    <property type="project" value="TreeGrafter"/>
</dbReference>
<dbReference type="HAMAP" id="MF_00270">
    <property type="entry name" value="Ribosomal_bS18"/>
    <property type="match status" value="1"/>
</dbReference>
<dbReference type="Pfam" id="PF00471">
    <property type="entry name" value="Ribosomal_L33"/>
    <property type="match status" value="1"/>
</dbReference>
<dbReference type="Pfam" id="PF01084">
    <property type="entry name" value="Ribosomal_S18"/>
    <property type="match status" value="1"/>
</dbReference>
<organism evidence="11 12">
    <name type="scientific">Ceratopteris richardii</name>
    <name type="common">Triangle waterfern</name>
    <dbReference type="NCBI Taxonomy" id="49495"/>
    <lineage>
        <taxon>Eukaryota</taxon>
        <taxon>Viridiplantae</taxon>
        <taxon>Streptophyta</taxon>
        <taxon>Embryophyta</taxon>
        <taxon>Tracheophyta</taxon>
        <taxon>Polypodiopsida</taxon>
        <taxon>Polypodiidae</taxon>
        <taxon>Polypodiales</taxon>
        <taxon>Pteridineae</taxon>
        <taxon>Pteridaceae</taxon>
        <taxon>Parkerioideae</taxon>
        <taxon>Ceratopteris</taxon>
    </lineage>
</organism>
<dbReference type="InterPro" id="IPR036870">
    <property type="entry name" value="Ribosomal_bS18_sf"/>
</dbReference>
<evidence type="ECO:0000256" key="4">
    <source>
        <dbReference type="ARBA" id="ARBA00022884"/>
    </source>
</evidence>
<dbReference type="PRINTS" id="PR00974">
    <property type="entry name" value="RIBOSOMALS18"/>
</dbReference>
<evidence type="ECO:0000256" key="2">
    <source>
        <dbReference type="ARBA" id="ARBA00007596"/>
    </source>
</evidence>
<comment type="similarity">
    <text evidence="1 9">Belongs to the bacterial ribosomal protein bS18 family.</text>
</comment>
<dbReference type="NCBIfam" id="TIGR01023">
    <property type="entry name" value="rpmG_bact"/>
    <property type="match status" value="1"/>
</dbReference>
<evidence type="ECO:0000256" key="1">
    <source>
        <dbReference type="ARBA" id="ARBA00005589"/>
    </source>
</evidence>
<dbReference type="InterPro" id="IPR018275">
    <property type="entry name" value="Ribosomal_bS18_CS"/>
</dbReference>
<dbReference type="HAMAP" id="MF_00294">
    <property type="entry name" value="Ribosomal_bL33"/>
    <property type="match status" value="1"/>
</dbReference>
<dbReference type="GO" id="GO:0003735">
    <property type="term" value="F:structural constituent of ribosome"/>
    <property type="evidence" value="ECO:0007669"/>
    <property type="project" value="InterPro"/>
</dbReference>
<dbReference type="PANTHER" id="PTHR13479:SF40">
    <property type="entry name" value="SMALL RIBOSOMAL SUBUNIT PROTEIN BS18M"/>
    <property type="match status" value="1"/>
</dbReference>
<dbReference type="Proteomes" id="UP000825935">
    <property type="component" value="Chromosome 16"/>
</dbReference>
<gene>
    <name evidence="11" type="ORF">KP509_16G060700</name>
</gene>
<evidence type="ECO:0000256" key="6">
    <source>
        <dbReference type="ARBA" id="ARBA00023274"/>
    </source>
</evidence>
<dbReference type="GO" id="GO:0006412">
    <property type="term" value="P:translation"/>
    <property type="evidence" value="ECO:0007669"/>
    <property type="project" value="InterPro"/>
</dbReference>
<feature type="compositionally biased region" description="Basic and acidic residues" evidence="10">
    <location>
        <begin position="1"/>
        <end position="10"/>
    </location>
</feature>
<dbReference type="FunFam" id="4.10.640.10:FF:000002">
    <property type="entry name" value="30S ribosomal protein S18, chloroplastic"/>
    <property type="match status" value="1"/>
</dbReference>